<dbReference type="AlphaFoldDB" id="E3LX76"/>
<dbReference type="Proteomes" id="UP000008281">
    <property type="component" value="Unassembled WGS sequence"/>
</dbReference>
<name>E3LX76_CAERE</name>
<dbReference type="PANTHER" id="PTHR46585">
    <property type="entry name" value="INTEGRASE CORE DOMAIN CONTAINING PROTEIN"/>
    <property type="match status" value="1"/>
</dbReference>
<proteinExistence type="predicted"/>
<dbReference type="SUPFAM" id="SSF54160">
    <property type="entry name" value="Chromo domain-like"/>
    <property type="match status" value="1"/>
</dbReference>
<evidence type="ECO:0000313" key="3">
    <source>
        <dbReference type="Proteomes" id="UP000008281"/>
    </source>
</evidence>
<dbReference type="OMA" id="ENIMGTF"/>
<dbReference type="Gene3D" id="2.40.50.40">
    <property type="match status" value="1"/>
</dbReference>
<sequence>MDDGSLSVRNVNHGKPVVYNLVDTNGEEIEGIFYSRELTKCTYDPSAVYRIEKVLDTRTHKGKKQSLVKWEGYPISFASWINSDSMISV</sequence>
<gene>
    <name evidence="2" type="ORF">CRE_03014</name>
</gene>
<accession>E3LX76</accession>
<dbReference type="Pfam" id="PF00385">
    <property type="entry name" value="Chromo"/>
    <property type="match status" value="1"/>
</dbReference>
<organism evidence="3">
    <name type="scientific">Caenorhabditis remanei</name>
    <name type="common">Caenorhabditis vulgaris</name>
    <dbReference type="NCBI Taxonomy" id="31234"/>
    <lineage>
        <taxon>Eukaryota</taxon>
        <taxon>Metazoa</taxon>
        <taxon>Ecdysozoa</taxon>
        <taxon>Nematoda</taxon>
        <taxon>Chromadorea</taxon>
        <taxon>Rhabditida</taxon>
        <taxon>Rhabditina</taxon>
        <taxon>Rhabditomorpha</taxon>
        <taxon>Rhabditoidea</taxon>
        <taxon>Rhabditidae</taxon>
        <taxon>Peloderinae</taxon>
        <taxon>Caenorhabditis</taxon>
    </lineage>
</organism>
<dbReference type="PROSITE" id="PS50013">
    <property type="entry name" value="CHROMO_2"/>
    <property type="match status" value="1"/>
</dbReference>
<dbReference type="InterPro" id="IPR000953">
    <property type="entry name" value="Chromo/chromo_shadow_dom"/>
</dbReference>
<feature type="domain" description="Chromo" evidence="1">
    <location>
        <begin position="49"/>
        <end position="89"/>
    </location>
</feature>
<reference evidence="2" key="1">
    <citation type="submission" date="2007-07" db="EMBL/GenBank/DDBJ databases">
        <title>PCAP assembly of the Caenorhabditis remanei genome.</title>
        <authorList>
            <consortium name="The Caenorhabditis remanei Sequencing Consortium"/>
            <person name="Wilson R.K."/>
        </authorList>
    </citation>
    <scope>NUCLEOTIDE SEQUENCE [LARGE SCALE GENOMIC DNA]</scope>
    <source>
        <strain evidence="2">PB4641</strain>
    </source>
</reference>
<dbReference type="InterPro" id="IPR023780">
    <property type="entry name" value="Chromo_domain"/>
</dbReference>
<protein>
    <recommendedName>
        <fullName evidence="1">Chromo domain-containing protein</fullName>
    </recommendedName>
</protein>
<dbReference type="PANTHER" id="PTHR46585:SF1">
    <property type="entry name" value="CHROMO DOMAIN-CONTAINING PROTEIN"/>
    <property type="match status" value="1"/>
</dbReference>
<evidence type="ECO:0000259" key="1">
    <source>
        <dbReference type="PROSITE" id="PS50013"/>
    </source>
</evidence>
<dbReference type="InParanoid" id="E3LX76"/>
<dbReference type="OrthoDB" id="1918685at2759"/>
<keyword evidence="3" id="KW-1185">Reference proteome</keyword>
<dbReference type="EMBL" id="DS268417">
    <property type="protein sequence ID" value="EFO83495.1"/>
    <property type="molecule type" value="Genomic_DNA"/>
</dbReference>
<dbReference type="eggNOG" id="KOG0017">
    <property type="taxonomic scope" value="Eukaryota"/>
</dbReference>
<evidence type="ECO:0000313" key="2">
    <source>
        <dbReference type="EMBL" id="EFO83495.1"/>
    </source>
</evidence>
<dbReference type="STRING" id="31234.E3LX76"/>
<dbReference type="HOGENOM" id="CLU_2456907_0_0_1"/>
<dbReference type="InterPro" id="IPR016197">
    <property type="entry name" value="Chromo-like_dom_sf"/>
</dbReference>